<reference evidence="4" key="1">
    <citation type="submission" date="2021-01" db="EMBL/GenBank/DDBJ databases">
        <authorList>
            <consortium name="Genoscope - CEA"/>
            <person name="William W."/>
        </authorList>
    </citation>
    <scope>NUCLEOTIDE SEQUENCE</scope>
</reference>
<evidence type="ECO:0000256" key="2">
    <source>
        <dbReference type="ARBA" id="ARBA00023242"/>
    </source>
</evidence>
<accession>A0A8S1Q832</accession>
<dbReference type="InterPro" id="IPR010402">
    <property type="entry name" value="CCT_domain"/>
</dbReference>
<dbReference type="Pfam" id="PF06203">
    <property type="entry name" value="CCT"/>
    <property type="match status" value="1"/>
</dbReference>
<comment type="caution">
    <text evidence="4">The sequence shown here is derived from an EMBL/GenBank/DDBJ whole genome shotgun (WGS) entry which is preliminary data.</text>
</comment>
<dbReference type="PANTHER" id="PTHR31874:SF1">
    <property type="entry name" value="ZINC FINGER PROTEIN CONSTANS-LIKE 6"/>
    <property type="match status" value="1"/>
</dbReference>
<protein>
    <recommendedName>
        <fullName evidence="3">CCT domain-containing protein</fullName>
    </recommendedName>
</protein>
<feature type="domain" description="CCT" evidence="3">
    <location>
        <begin position="196"/>
        <end position="238"/>
    </location>
</feature>
<name>A0A8S1Q832_9CILI</name>
<evidence type="ECO:0000259" key="3">
    <source>
        <dbReference type="PROSITE" id="PS51017"/>
    </source>
</evidence>
<dbReference type="EMBL" id="CAJJDN010000099">
    <property type="protein sequence ID" value="CAD8111776.1"/>
    <property type="molecule type" value="Genomic_DNA"/>
</dbReference>
<sequence>MNTQKVLSDMVLEKLELDKENSFTYGEPHYMAENEQEEELQEEIQLPVYSPQQLSHFKRPKPISFDEFNLDEDPKKKVCTQWEHTTVEQSEILPMGDLERLADILQRENQKKYSYPKNLPVPSNVDNHLDELKLRFTPSQKQDEFVSNYIKGDDLLRIKVGLCDDILNDEETLKFEDWVEQLCTSTNHESLKEMARKQKVKRYLEKKHNRTYEKKVHYHIRQKVAEERLRVKGRFVTWGQALKMLDDKDAKKSWSYNDYTKIKSLLNEKFGAVKSEKSLRF</sequence>
<evidence type="ECO:0000313" key="4">
    <source>
        <dbReference type="EMBL" id="CAD8111776.1"/>
    </source>
</evidence>
<dbReference type="PROSITE" id="PS51017">
    <property type="entry name" value="CCT"/>
    <property type="match status" value="1"/>
</dbReference>
<dbReference type="GO" id="GO:0005634">
    <property type="term" value="C:nucleus"/>
    <property type="evidence" value="ECO:0007669"/>
    <property type="project" value="UniProtKB-SubCell"/>
</dbReference>
<dbReference type="Proteomes" id="UP000692954">
    <property type="component" value="Unassembled WGS sequence"/>
</dbReference>
<comment type="subcellular location">
    <subcellularLocation>
        <location evidence="1">Nucleus</location>
    </subcellularLocation>
</comment>
<dbReference type="AlphaFoldDB" id="A0A8S1Q832"/>
<dbReference type="PANTHER" id="PTHR31874">
    <property type="entry name" value="CCT MOTIF FAMILY PROTEIN, EXPRESSED"/>
    <property type="match status" value="1"/>
</dbReference>
<keyword evidence="5" id="KW-1185">Reference proteome</keyword>
<evidence type="ECO:0000313" key="5">
    <source>
        <dbReference type="Proteomes" id="UP000692954"/>
    </source>
</evidence>
<proteinExistence type="predicted"/>
<evidence type="ECO:0000256" key="1">
    <source>
        <dbReference type="ARBA" id="ARBA00004123"/>
    </source>
</evidence>
<dbReference type="OrthoDB" id="289777at2759"/>
<gene>
    <name evidence="4" type="ORF">PSON_ATCC_30995.1.T0990052</name>
</gene>
<dbReference type="InterPro" id="IPR052453">
    <property type="entry name" value="CONSTANS-like_ZF"/>
</dbReference>
<organism evidence="4 5">
    <name type="scientific">Paramecium sonneborni</name>
    <dbReference type="NCBI Taxonomy" id="65129"/>
    <lineage>
        <taxon>Eukaryota</taxon>
        <taxon>Sar</taxon>
        <taxon>Alveolata</taxon>
        <taxon>Ciliophora</taxon>
        <taxon>Intramacronucleata</taxon>
        <taxon>Oligohymenophorea</taxon>
        <taxon>Peniculida</taxon>
        <taxon>Parameciidae</taxon>
        <taxon>Paramecium</taxon>
    </lineage>
</organism>
<keyword evidence="2" id="KW-0539">Nucleus</keyword>